<evidence type="ECO:0000256" key="1">
    <source>
        <dbReference type="SAM" id="Phobius"/>
    </source>
</evidence>
<dbReference type="STRING" id="52689.AKG39_07335"/>
<name>A0A0L6U1C1_9FIRM</name>
<reference evidence="3" key="1">
    <citation type="submission" date="2015-07" db="EMBL/GenBank/DDBJ databases">
        <title>Draft genome sequence of Acetobacterium bakii DSM 8293, a potential psychrophilic chemical producer through syngas fermentation.</title>
        <authorList>
            <person name="Song Y."/>
            <person name="Hwang S."/>
            <person name="Cho B.-K."/>
        </authorList>
    </citation>
    <scope>NUCLEOTIDE SEQUENCE [LARGE SCALE GENOMIC DNA]</scope>
    <source>
        <strain evidence="3">DSM 8239</strain>
    </source>
</reference>
<feature type="transmembrane region" description="Helical" evidence="1">
    <location>
        <begin position="86"/>
        <end position="111"/>
    </location>
</feature>
<keyword evidence="1" id="KW-0812">Transmembrane</keyword>
<accession>A0A0L6U1C1</accession>
<evidence type="ECO:0000313" key="3">
    <source>
        <dbReference type="Proteomes" id="UP000036873"/>
    </source>
</evidence>
<keyword evidence="3" id="KW-1185">Reference proteome</keyword>
<keyword evidence="1" id="KW-0472">Membrane</keyword>
<comment type="caution">
    <text evidence="2">The sequence shown here is derived from an EMBL/GenBank/DDBJ whole genome shotgun (WGS) entry which is preliminary data.</text>
</comment>
<dbReference type="Proteomes" id="UP000036873">
    <property type="component" value="Unassembled WGS sequence"/>
</dbReference>
<feature type="transmembrane region" description="Helical" evidence="1">
    <location>
        <begin position="54"/>
        <end position="74"/>
    </location>
</feature>
<protein>
    <submittedName>
        <fullName evidence="2">Uncharacterized protein</fullName>
    </submittedName>
</protein>
<dbReference type="EMBL" id="LGYO01000016">
    <property type="protein sequence ID" value="KNZ42316.1"/>
    <property type="molecule type" value="Genomic_DNA"/>
</dbReference>
<dbReference type="AlphaFoldDB" id="A0A0L6U1C1"/>
<keyword evidence="1" id="KW-1133">Transmembrane helix</keyword>
<proteinExistence type="predicted"/>
<dbReference type="RefSeq" id="WP_050739732.1">
    <property type="nucleotide sequence ID" value="NZ_LGYO01000016.1"/>
</dbReference>
<feature type="transmembrane region" description="Helical" evidence="1">
    <location>
        <begin position="6"/>
        <end position="24"/>
    </location>
</feature>
<organism evidence="2 3">
    <name type="scientific">Acetobacterium bakii</name>
    <dbReference type="NCBI Taxonomy" id="52689"/>
    <lineage>
        <taxon>Bacteria</taxon>
        <taxon>Bacillati</taxon>
        <taxon>Bacillota</taxon>
        <taxon>Clostridia</taxon>
        <taxon>Eubacteriales</taxon>
        <taxon>Eubacteriaceae</taxon>
        <taxon>Acetobacterium</taxon>
    </lineage>
</organism>
<sequence length="145" mass="16911">MKNKKLSLLIQTGVILAYMLFFILMKNLFDSHQNDLNTMAAITVTSLRVHIIRLYSITFFQWFFLGVLLSFLNFKNWPGFSFSTPPFLIAIGWFVISILGTFPILGILIFYQSGYLEFFHYVTPIFTGFFLFKSLFTESLNQQET</sequence>
<feature type="transmembrane region" description="Helical" evidence="1">
    <location>
        <begin position="118"/>
        <end position="136"/>
    </location>
</feature>
<evidence type="ECO:0000313" key="2">
    <source>
        <dbReference type="EMBL" id="KNZ42316.1"/>
    </source>
</evidence>
<gene>
    <name evidence="2" type="ORF">AKG39_07335</name>
</gene>